<dbReference type="InterPro" id="IPR041131">
    <property type="entry name" value="MuF_C"/>
</dbReference>
<name>A0ABX7IG80_9ACTO</name>
<protein>
    <recommendedName>
        <fullName evidence="2">Phage MuF C-terminal domain-containing protein</fullName>
    </recommendedName>
</protein>
<feature type="compositionally biased region" description="Basic and acidic residues" evidence="1">
    <location>
        <begin position="252"/>
        <end position="262"/>
    </location>
</feature>
<evidence type="ECO:0000313" key="4">
    <source>
        <dbReference type="Proteomes" id="UP000602653"/>
    </source>
</evidence>
<evidence type="ECO:0000259" key="2">
    <source>
        <dbReference type="Pfam" id="PF18819"/>
    </source>
</evidence>
<dbReference type="RefSeq" id="WP_204424270.1">
    <property type="nucleotide sequence ID" value="NZ_CP070228.1"/>
</dbReference>
<accession>A0ABX7IG80</accession>
<sequence length="284" mass="32719">MLSIIARYEDSIRRPQEQRWTLVTGQPQWRSTNHLDQQNPVQGIKPLDFDKYYQYAEKCFHYLPFGHSVDRVLSYTYAEYDAVFVCRTPLIYKNMGWSSNNIFHTQKHIHKEVEPEPQGHGLSAETLKQLPELLEKPAAVFNSLTKANAYTALLDAKDNAGRVVLVALQPDGRAYYRGRYVNDAIALSVYGRNNIVRFIQRNIEENTVRYINPEILKRLIPIPELQLLGSNMSLDQSISQLRTAIQSQTRDDLASRISERSSNHSTPFQVSPSISPERPKLWTE</sequence>
<proteinExistence type="predicted"/>
<evidence type="ECO:0000313" key="3">
    <source>
        <dbReference type="EMBL" id="QRV02062.1"/>
    </source>
</evidence>
<evidence type="ECO:0000256" key="1">
    <source>
        <dbReference type="SAM" id="MobiDB-lite"/>
    </source>
</evidence>
<organism evidence="3 4">
    <name type="scientific">Arcanobacterium phocisimile</name>
    <dbReference type="NCBI Taxonomy" id="1302235"/>
    <lineage>
        <taxon>Bacteria</taxon>
        <taxon>Bacillati</taxon>
        <taxon>Actinomycetota</taxon>
        <taxon>Actinomycetes</taxon>
        <taxon>Actinomycetales</taxon>
        <taxon>Actinomycetaceae</taxon>
        <taxon>Arcanobacterium</taxon>
    </lineage>
</organism>
<dbReference type="Pfam" id="PF18819">
    <property type="entry name" value="MuF_C"/>
    <property type="match status" value="1"/>
</dbReference>
<feature type="compositionally biased region" description="Polar residues" evidence="1">
    <location>
        <begin position="263"/>
        <end position="274"/>
    </location>
</feature>
<keyword evidence="4" id="KW-1185">Reference proteome</keyword>
<reference evidence="3 4" key="1">
    <citation type="submission" date="2021-02" db="EMBL/GenBank/DDBJ databases">
        <title>Complete Genome Sequence of Arcanobacterium phocisimile strain DSM 26142T from a harbour seal.</title>
        <authorList>
            <person name="Borowiak M."/>
            <person name="Alssahen M."/>
            <person name="Malorny B."/>
            <person name="Laemmler C."/>
            <person name="Siebert U."/>
            <person name="Ploetz M."/>
            <person name="Abdulmawjood A."/>
        </authorList>
    </citation>
    <scope>NUCLEOTIDE SEQUENCE [LARGE SCALE GENOMIC DNA]</scope>
    <source>
        <strain evidence="3 4">DSM 26142</strain>
    </source>
</reference>
<feature type="domain" description="Phage MuF C-terminal" evidence="2">
    <location>
        <begin position="118"/>
        <end position="214"/>
    </location>
</feature>
<dbReference type="EMBL" id="CP070228">
    <property type="protein sequence ID" value="QRV02062.1"/>
    <property type="molecule type" value="Genomic_DNA"/>
</dbReference>
<feature type="region of interest" description="Disordered" evidence="1">
    <location>
        <begin position="252"/>
        <end position="284"/>
    </location>
</feature>
<gene>
    <name evidence="3" type="ORF">JTE88_08310</name>
</gene>
<dbReference type="Proteomes" id="UP000602653">
    <property type="component" value="Chromosome"/>
</dbReference>